<gene>
    <name evidence="1" type="ORF">SAMN05444390_1011536</name>
</gene>
<dbReference type="AlphaFoldDB" id="A0A1H5XY04"/>
<organism evidence="1 2">
    <name type="scientific">Marinobacterium lutimaris</name>
    <dbReference type="NCBI Taxonomy" id="568106"/>
    <lineage>
        <taxon>Bacteria</taxon>
        <taxon>Pseudomonadati</taxon>
        <taxon>Pseudomonadota</taxon>
        <taxon>Gammaproteobacteria</taxon>
        <taxon>Oceanospirillales</taxon>
        <taxon>Oceanospirillaceae</taxon>
        <taxon>Marinobacterium</taxon>
    </lineage>
</organism>
<sequence>MKRQVLQDGNGSSLIQVQGLGTYILVAEYHQKDDEIKRLQEEVAKREVDCDASIKLIEIREKERDQLKAQITHLGKALLVVTDELESWKATEECPESIRAIREGKLALLKSAKQCLAIHDAEVIERFKDELVKSVNVMFQPHIEGVCAVVQQRIHFNAEEVKS</sequence>
<dbReference type="Proteomes" id="UP000236745">
    <property type="component" value="Unassembled WGS sequence"/>
</dbReference>
<accession>A0A1H5XY04</accession>
<protein>
    <submittedName>
        <fullName evidence="1">Uncharacterized protein</fullName>
    </submittedName>
</protein>
<keyword evidence="2" id="KW-1185">Reference proteome</keyword>
<evidence type="ECO:0000313" key="1">
    <source>
        <dbReference type="EMBL" id="SEG16317.1"/>
    </source>
</evidence>
<evidence type="ECO:0000313" key="2">
    <source>
        <dbReference type="Proteomes" id="UP000236745"/>
    </source>
</evidence>
<dbReference type="RefSeq" id="WP_104002429.1">
    <property type="nucleotide sequence ID" value="NZ_FNVQ01000001.1"/>
</dbReference>
<proteinExistence type="predicted"/>
<reference evidence="1 2" key="1">
    <citation type="submission" date="2016-10" db="EMBL/GenBank/DDBJ databases">
        <authorList>
            <person name="de Groot N.N."/>
        </authorList>
    </citation>
    <scope>NUCLEOTIDE SEQUENCE [LARGE SCALE GENOMIC DNA]</scope>
    <source>
        <strain evidence="1 2">DSM 22012</strain>
    </source>
</reference>
<dbReference type="EMBL" id="FNVQ01000001">
    <property type="protein sequence ID" value="SEG16317.1"/>
    <property type="molecule type" value="Genomic_DNA"/>
</dbReference>
<dbReference type="OrthoDB" id="10016620at2"/>
<name>A0A1H5XY04_9GAMM</name>